<protein>
    <submittedName>
        <fullName evidence="1">Uncharacterized protein</fullName>
    </submittedName>
</protein>
<dbReference type="EMBL" id="QVEP01000006">
    <property type="protein sequence ID" value="RGB81280.1"/>
    <property type="molecule type" value="Genomic_DNA"/>
</dbReference>
<dbReference type="AlphaFoldDB" id="A0A3E2TRA5"/>
<name>A0A3E2TRA5_9FIRM</name>
<dbReference type="Gene3D" id="3.40.50.10850">
    <property type="entry name" value="Ntrc-like two-domain protein"/>
    <property type="match status" value="1"/>
</dbReference>
<evidence type="ECO:0000313" key="2">
    <source>
        <dbReference type="Proteomes" id="UP000260773"/>
    </source>
</evidence>
<organism evidence="1 2">
    <name type="scientific">Coprococcus catus</name>
    <dbReference type="NCBI Taxonomy" id="116085"/>
    <lineage>
        <taxon>Bacteria</taxon>
        <taxon>Bacillati</taxon>
        <taxon>Bacillota</taxon>
        <taxon>Clostridia</taxon>
        <taxon>Lachnospirales</taxon>
        <taxon>Lachnospiraceae</taxon>
        <taxon>Coprococcus</taxon>
    </lineage>
</organism>
<reference evidence="1 2" key="1">
    <citation type="submission" date="2018-08" db="EMBL/GenBank/DDBJ databases">
        <title>A genome reference for cultivated species of the human gut microbiota.</title>
        <authorList>
            <person name="Zou Y."/>
            <person name="Xue W."/>
            <person name="Luo G."/>
        </authorList>
    </citation>
    <scope>NUCLEOTIDE SEQUENCE [LARGE SCALE GENOMIC DNA]</scope>
    <source>
        <strain evidence="1 2">AF45-17</strain>
    </source>
</reference>
<comment type="caution">
    <text evidence="1">The sequence shown here is derived from an EMBL/GenBank/DDBJ whole genome shotgun (WGS) entry which is preliminary data.</text>
</comment>
<sequence length="301" mass="34656">MKNVTLLILEKGKCYGERLAAFLGRQAYSPFNIQLYLEHPISDEKWKKADLVLITSSLMALYGEKVKEGNVCILDESGQIIGMEGRNVYKYQSAGVIYQRLLEFCEENGWMLQGERNHGKKECVCAGIYRPVNNEKSFLKVLEMCRQKGKMGNLLYLNFETVTIFEQYMEGERRQEGLSEIIYYVKQRSSNLGMKVERMAVKGPVEYIAGAAMPMEMWELEEEDWRFCLERLCKDTKYDQILLDFGTAMPPGIVMDSCDEWYVAGEHTPWSEQLTERFLKAAGKAAGEGFSEKVKRLNVEE</sequence>
<dbReference type="Proteomes" id="UP000260773">
    <property type="component" value="Unassembled WGS sequence"/>
</dbReference>
<gene>
    <name evidence="1" type="ORF">DW070_03830</name>
</gene>
<dbReference type="RefSeq" id="WP_117527318.1">
    <property type="nucleotide sequence ID" value="NZ_JAQENQ010000003.1"/>
</dbReference>
<dbReference type="Gene3D" id="3.40.50.300">
    <property type="entry name" value="P-loop containing nucleotide triphosphate hydrolases"/>
    <property type="match status" value="1"/>
</dbReference>
<proteinExistence type="predicted"/>
<accession>A0A3E2TRA5</accession>
<evidence type="ECO:0000313" key="1">
    <source>
        <dbReference type="EMBL" id="RGB81280.1"/>
    </source>
</evidence>
<dbReference type="InterPro" id="IPR027417">
    <property type="entry name" value="P-loop_NTPase"/>
</dbReference>